<organism evidence="1 2">
    <name type="scientific">Actinopolymorpha pittospori</name>
    <dbReference type="NCBI Taxonomy" id="648752"/>
    <lineage>
        <taxon>Bacteria</taxon>
        <taxon>Bacillati</taxon>
        <taxon>Actinomycetota</taxon>
        <taxon>Actinomycetes</taxon>
        <taxon>Propionibacteriales</taxon>
        <taxon>Actinopolymorphaceae</taxon>
        <taxon>Actinopolymorpha</taxon>
    </lineage>
</organism>
<dbReference type="Proteomes" id="UP000638648">
    <property type="component" value="Unassembled WGS sequence"/>
</dbReference>
<reference evidence="1" key="1">
    <citation type="submission" date="2020-10" db="EMBL/GenBank/DDBJ databases">
        <title>Sequencing the genomes of 1000 actinobacteria strains.</title>
        <authorList>
            <person name="Klenk H.-P."/>
        </authorList>
    </citation>
    <scope>NUCLEOTIDE SEQUENCE</scope>
    <source>
        <strain evidence="1">DSM 45354</strain>
    </source>
</reference>
<dbReference type="RefSeq" id="WP_202896184.1">
    <property type="nucleotide sequence ID" value="NZ_BAABJL010000043.1"/>
</dbReference>
<proteinExistence type="predicted"/>
<keyword evidence="2" id="KW-1185">Reference proteome</keyword>
<evidence type="ECO:0000313" key="1">
    <source>
        <dbReference type="EMBL" id="MBE1604631.1"/>
    </source>
</evidence>
<dbReference type="EMBL" id="JADBEM010000001">
    <property type="protein sequence ID" value="MBE1604631.1"/>
    <property type="molecule type" value="Genomic_DNA"/>
</dbReference>
<gene>
    <name evidence="1" type="ORF">HEB94_001479</name>
</gene>
<sequence>MSHPDESATMARLRQFLDTDPRDVACERAMELLHVYVELKVAGQDPEEHYPGIAVHLRACGPCSDEYKGLLAAVTERWP</sequence>
<comment type="caution">
    <text evidence="1">The sequence shown here is derived from an EMBL/GenBank/DDBJ whole genome shotgun (WGS) entry which is preliminary data.</text>
</comment>
<evidence type="ECO:0000313" key="2">
    <source>
        <dbReference type="Proteomes" id="UP000638648"/>
    </source>
</evidence>
<dbReference type="AlphaFoldDB" id="A0A927MQS2"/>
<accession>A0A927MQS2</accession>
<protein>
    <submittedName>
        <fullName evidence="1">Uncharacterized protein</fullName>
    </submittedName>
</protein>
<name>A0A927MQS2_9ACTN</name>